<dbReference type="InterPro" id="IPR003660">
    <property type="entry name" value="HAMP_dom"/>
</dbReference>
<dbReference type="InterPro" id="IPR036890">
    <property type="entry name" value="HATPase_C_sf"/>
</dbReference>
<dbReference type="EMBL" id="CP011801">
    <property type="protein sequence ID" value="ALA58648.1"/>
    <property type="molecule type" value="Genomic_DNA"/>
</dbReference>
<evidence type="ECO:0000256" key="4">
    <source>
        <dbReference type="ARBA" id="ARBA00022553"/>
    </source>
</evidence>
<feature type="domain" description="HAMP" evidence="11">
    <location>
        <begin position="221"/>
        <end position="273"/>
    </location>
</feature>
<name>A0A0K2GCH3_NITMO</name>
<feature type="domain" description="Histidine kinase" evidence="10">
    <location>
        <begin position="281"/>
        <end position="502"/>
    </location>
</feature>
<dbReference type="Gene3D" id="1.10.287.130">
    <property type="match status" value="1"/>
</dbReference>
<protein>
    <recommendedName>
        <fullName evidence="3">histidine kinase</fullName>
        <ecNumber evidence="3">2.7.13.3</ecNumber>
    </recommendedName>
</protein>
<dbReference type="SUPFAM" id="SSF55874">
    <property type="entry name" value="ATPase domain of HSP90 chaperone/DNA topoisomerase II/histidine kinase"/>
    <property type="match status" value="1"/>
</dbReference>
<dbReference type="GO" id="GO:0000155">
    <property type="term" value="F:phosphorelay sensor kinase activity"/>
    <property type="evidence" value="ECO:0007669"/>
    <property type="project" value="InterPro"/>
</dbReference>
<dbReference type="OrthoDB" id="9770955at2"/>
<accession>A0A0K2GCH3</accession>
<dbReference type="InterPro" id="IPR004358">
    <property type="entry name" value="Sig_transdc_His_kin-like_C"/>
</dbReference>
<dbReference type="CDD" id="cd00082">
    <property type="entry name" value="HisKA"/>
    <property type="match status" value="1"/>
</dbReference>
<evidence type="ECO:0000256" key="8">
    <source>
        <dbReference type="ARBA" id="ARBA00023136"/>
    </source>
</evidence>
<dbReference type="FunFam" id="3.30.565.10:FF:000006">
    <property type="entry name" value="Sensor histidine kinase WalK"/>
    <property type="match status" value="1"/>
</dbReference>
<dbReference type="SUPFAM" id="SSF47384">
    <property type="entry name" value="Homodimeric domain of signal transducing histidine kinase"/>
    <property type="match status" value="1"/>
</dbReference>
<feature type="transmembrane region" description="Helical" evidence="9">
    <location>
        <begin position="204"/>
        <end position="224"/>
    </location>
</feature>
<dbReference type="Pfam" id="PF02518">
    <property type="entry name" value="HATPase_c"/>
    <property type="match status" value="1"/>
</dbReference>
<keyword evidence="8 9" id="KW-0472">Membrane</keyword>
<keyword evidence="9" id="KW-0812">Transmembrane</keyword>
<keyword evidence="4" id="KW-0597">Phosphoprotein</keyword>
<gene>
    <name evidence="12" type="ORF">NITMOv2_2232</name>
</gene>
<dbReference type="InterPro" id="IPR050736">
    <property type="entry name" value="Sensor_HK_Regulatory"/>
</dbReference>
<dbReference type="STRING" id="42253.NITMOv2_2232"/>
<comment type="subcellular location">
    <subcellularLocation>
        <location evidence="2">Membrane</location>
    </subcellularLocation>
</comment>
<keyword evidence="9" id="KW-1133">Transmembrane helix</keyword>
<evidence type="ECO:0000256" key="5">
    <source>
        <dbReference type="ARBA" id="ARBA00022679"/>
    </source>
</evidence>
<dbReference type="Gene3D" id="6.10.340.10">
    <property type="match status" value="1"/>
</dbReference>
<dbReference type="PROSITE" id="PS50885">
    <property type="entry name" value="HAMP"/>
    <property type="match status" value="1"/>
</dbReference>
<keyword evidence="13" id="KW-1185">Reference proteome</keyword>
<dbReference type="SMART" id="SM00388">
    <property type="entry name" value="HisKA"/>
    <property type="match status" value="1"/>
</dbReference>
<organism evidence="12 13">
    <name type="scientific">Nitrospira moscoviensis</name>
    <dbReference type="NCBI Taxonomy" id="42253"/>
    <lineage>
        <taxon>Bacteria</taxon>
        <taxon>Pseudomonadati</taxon>
        <taxon>Nitrospirota</taxon>
        <taxon>Nitrospiria</taxon>
        <taxon>Nitrospirales</taxon>
        <taxon>Nitrospiraceae</taxon>
        <taxon>Nitrospira</taxon>
    </lineage>
</organism>
<dbReference type="Gene3D" id="3.30.565.10">
    <property type="entry name" value="Histidine kinase-like ATPase, C-terminal domain"/>
    <property type="match status" value="1"/>
</dbReference>
<dbReference type="EC" id="2.7.13.3" evidence="3"/>
<evidence type="ECO:0000313" key="12">
    <source>
        <dbReference type="EMBL" id="ALA58648.1"/>
    </source>
</evidence>
<proteinExistence type="predicted"/>
<dbReference type="InterPro" id="IPR003594">
    <property type="entry name" value="HATPase_dom"/>
</dbReference>
<evidence type="ECO:0000313" key="13">
    <source>
        <dbReference type="Proteomes" id="UP000069205"/>
    </source>
</evidence>
<dbReference type="PATRIC" id="fig|42253.5.peg.2198"/>
<keyword evidence="7" id="KW-0902">Two-component regulatory system</keyword>
<dbReference type="PANTHER" id="PTHR43711:SF1">
    <property type="entry name" value="HISTIDINE KINASE 1"/>
    <property type="match status" value="1"/>
</dbReference>
<evidence type="ECO:0000256" key="2">
    <source>
        <dbReference type="ARBA" id="ARBA00004370"/>
    </source>
</evidence>
<reference evidence="12 13" key="1">
    <citation type="journal article" date="2015" name="Proc. Natl. Acad. Sci. U.S.A.">
        <title>Expanded metabolic versatility of ubiquitous nitrite-oxidizing bacteria from the genus Nitrospira.</title>
        <authorList>
            <person name="Koch H."/>
            <person name="Lucker S."/>
            <person name="Albertsen M."/>
            <person name="Kitzinger K."/>
            <person name="Herbold C."/>
            <person name="Spieck E."/>
            <person name="Nielsen P.H."/>
            <person name="Wagner M."/>
            <person name="Daims H."/>
        </authorList>
    </citation>
    <scope>NUCLEOTIDE SEQUENCE [LARGE SCALE GENOMIC DNA]</scope>
    <source>
        <strain evidence="12 13">NSP M-1</strain>
    </source>
</reference>
<evidence type="ECO:0000256" key="7">
    <source>
        <dbReference type="ARBA" id="ARBA00023012"/>
    </source>
</evidence>
<evidence type="ECO:0000256" key="1">
    <source>
        <dbReference type="ARBA" id="ARBA00000085"/>
    </source>
</evidence>
<keyword evidence="5 12" id="KW-0808">Transferase</keyword>
<dbReference type="FunFam" id="1.10.287.130:FF:000001">
    <property type="entry name" value="Two-component sensor histidine kinase"/>
    <property type="match status" value="1"/>
</dbReference>
<dbReference type="Pfam" id="PF05227">
    <property type="entry name" value="CHASE3"/>
    <property type="match status" value="1"/>
</dbReference>
<dbReference type="SUPFAM" id="SSF158472">
    <property type="entry name" value="HAMP domain-like"/>
    <property type="match status" value="1"/>
</dbReference>
<dbReference type="InterPro" id="IPR003661">
    <property type="entry name" value="HisK_dim/P_dom"/>
</dbReference>
<dbReference type="SMART" id="SM00387">
    <property type="entry name" value="HATPase_c"/>
    <property type="match status" value="1"/>
</dbReference>
<dbReference type="Pfam" id="PF00672">
    <property type="entry name" value="HAMP"/>
    <property type="match status" value="1"/>
</dbReference>
<dbReference type="InterPro" id="IPR005467">
    <property type="entry name" value="His_kinase_dom"/>
</dbReference>
<dbReference type="InterPro" id="IPR036097">
    <property type="entry name" value="HisK_dim/P_sf"/>
</dbReference>
<dbReference type="PANTHER" id="PTHR43711">
    <property type="entry name" value="TWO-COMPONENT HISTIDINE KINASE"/>
    <property type="match status" value="1"/>
</dbReference>
<dbReference type="CDD" id="cd06225">
    <property type="entry name" value="HAMP"/>
    <property type="match status" value="1"/>
</dbReference>
<dbReference type="Pfam" id="PF00512">
    <property type="entry name" value="HisKA"/>
    <property type="match status" value="1"/>
</dbReference>
<dbReference type="CDD" id="cd00075">
    <property type="entry name" value="HATPase"/>
    <property type="match status" value="1"/>
</dbReference>
<comment type="catalytic activity">
    <reaction evidence="1">
        <text>ATP + protein L-histidine = ADP + protein N-phospho-L-histidine.</text>
        <dbReference type="EC" id="2.7.13.3"/>
    </reaction>
</comment>
<dbReference type="SMART" id="SM00304">
    <property type="entry name" value="HAMP"/>
    <property type="match status" value="1"/>
</dbReference>
<sequence>MALPTLLVSIAGSRDISVRLSIFWRLVLTSLVIIAVMGGVNLYALFQLRQLTAMSTEMASYHYPAVESAKRLLGSLYAQLNSEKKYMATKDNAFLTNFNEEVEEFQRSLQHLRSQETSPQGLRLLQETGRLLQERLVLFHDEFQLVNDKTRAPVPGYDNRRDALMDRMSSTIQSYVDLHEARISVGVSESRASAAQAEAVTEQLVLVALVFGLGLAGIASYTILRPLRQLQSHIKQIGQGNFGVPLQITAPAELKQLVDTVNWMGTKLQELDDMKAEFLAHVSHELRTPMASIQEGTHLLLDEIPGPLLQEQRTTLRIMADSSRRLIHLISTILDLSKMEAGMMEYRIVPVDLRRVADISVNKVRLLADSKHVQLVLEHPGERIWVKADAPRIEQVIDNLLSNALKFSPEGGIVKMQMKPDLKAGVLEVAVSDAGPGIAPEDLPHIFERFYQGKTRAKQTSAGSGLGLALAKKVVEAHGGRIWIESEMGKGTTVRFILRLTKPGGAGSA</sequence>
<dbReference type="AlphaFoldDB" id="A0A0K2GCH3"/>
<dbReference type="KEGG" id="nmv:NITMOv2_2232"/>
<dbReference type="InterPro" id="IPR007891">
    <property type="entry name" value="CHASE3"/>
</dbReference>
<dbReference type="Proteomes" id="UP000069205">
    <property type="component" value="Chromosome"/>
</dbReference>
<evidence type="ECO:0000256" key="9">
    <source>
        <dbReference type="SAM" id="Phobius"/>
    </source>
</evidence>
<dbReference type="PRINTS" id="PR00344">
    <property type="entry name" value="BCTRLSENSOR"/>
</dbReference>
<feature type="transmembrane region" description="Helical" evidence="9">
    <location>
        <begin position="22"/>
        <end position="46"/>
    </location>
</feature>
<evidence type="ECO:0000259" key="10">
    <source>
        <dbReference type="PROSITE" id="PS50109"/>
    </source>
</evidence>
<evidence type="ECO:0000256" key="6">
    <source>
        <dbReference type="ARBA" id="ARBA00022777"/>
    </source>
</evidence>
<evidence type="ECO:0000259" key="11">
    <source>
        <dbReference type="PROSITE" id="PS50885"/>
    </source>
</evidence>
<dbReference type="PROSITE" id="PS50109">
    <property type="entry name" value="HIS_KIN"/>
    <property type="match status" value="1"/>
</dbReference>
<evidence type="ECO:0000256" key="3">
    <source>
        <dbReference type="ARBA" id="ARBA00012438"/>
    </source>
</evidence>
<dbReference type="GO" id="GO:0016020">
    <property type="term" value="C:membrane"/>
    <property type="evidence" value="ECO:0007669"/>
    <property type="project" value="UniProtKB-SubCell"/>
</dbReference>
<keyword evidence="6 12" id="KW-0418">Kinase</keyword>